<dbReference type="RefSeq" id="WP_251838238.1">
    <property type="nucleotide sequence ID" value="NZ_JACSPO010000001.1"/>
</dbReference>
<reference evidence="2 3" key="1">
    <citation type="submission" date="2020-08" db="EMBL/GenBank/DDBJ databases">
        <title>A Genomic Blueprint of the Chicken Gut Microbiome.</title>
        <authorList>
            <person name="Gilroy R."/>
            <person name="Ravi A."/>
            <person name="Getino M."/>
            <person name="Pursley I."/>
            <person name="Horton D.L."/>
            <person name="Alikhan N.-F."/>
            <person name="Baker D."/>
            <person name="Gharbi K."/>
            <person name="Hall N."/>
            <person name="Watson M."/>
            <person name="Adriaenssens E.M."/>
            <person name="Foster-Nyarko E."/>
            <person name="Jarju S."/>
            <person name="Secka A."/>
            <person name="Antonio M."/>
            <person name="Oren A."/>
            <person name="Chaudhuri R."/>
            <person name="La Ragione R.M."/>
            <person name="Hildebrand F."/>
            <person name="Pallen M.J."/>
        </authorList>
    </citation>
    <scope>NUCLEOTIDE SEQUENCE [LARGE SCALE GENOMIC DNA]</scope>
    <source>
        <strain evidence="2 3">Sa1BUA1</strain>
    </source>
</reference>
<dbReference type="GO" id="GO:0032259">
    <property type="term" value="P:methylation"/>
    <property type="evidence" value="ECO:0007669"/>
    <property type="project" value="UniProtKB-KW"/>
</dbReference>
<name>A0ABR8YYH5_9MICO</name>
<keyword evidence="2" id="KW-0489">Methyltransferase</keyword>
<gene>
    <name evidence="2" type="ORF">H9624_02000</name>
</gene>
<proteinExistence type="predicted"/>
<evidence type="ECO:0000313" key="3">
    <source>
        <dbReference type="Proteomes" id="UP000661894"/>
    </source>
</evidence>
<keyword evidence="2" id="KW-0808">Transferase</keyword>
<dbReference type="CDD" id="cd02440">
    <property type="entry name" value="AdoMet_MTases"/>
    <property type="match status" value="1"/>
</dbReference>
<protein>
    <submittedName>
        <fullName evidence="2">Class I SAM-dependent methyltransferase</fullName>
    </submittedName>
</protein>
<dbReference type="Proteomes" id="UP000661894">
    <property type="component" value="Unassembled WGS sequence"/>
</dbReference>
<keyword evidence="3" id="KW-1185">Reference proteome</keyword>
<dbReference type="GO" id="GO:0008168">
    <property type="term" value="F:methyltransferase activity"/>
    <property type="evidence" value="ECO:0007669"/>
    <property type="project" value="UniProtKB-KW"/>
</dbReference>
<sequence length="166" mass="16930">MTTADRHECAAALVAAGRPAVVLELGCGNGAALALLVERLPTARLVGVDRSATALTRAAQRLAEPVRSGRVTLLRTAAGGLDLPDGSVDAAFAVDVNLFWTGTATPELATLRRVLRRGGVLHLVVAPPAPNPRVRAGMETALQGAGWTTTAVVERGAVVAVSATPA</sequence>
<evidence type="ECO:0000259" key="1">
    <source>
        <dbReference type="Pfam" id="PF13649"/>
    </source>
</evidence>
<dbReference type="SUPFAM" id="SSF53335">
    <property type="entry name" value="S-adenosyl-L-methionine-dependent methyltransferases"/>
    <property type="match status" value="1"/>
</dbReference>
<accession>A0ABR8YYH5</accession>
<evidence type="ECO:0000313" key="2">
    <source>
        <dbReference type="EMBL" id="MBD8061095.1"/>
    </source>
</evidence>
<dbReference type="EMBL" id="JACSPO010000001">
    <property type="protein sequence ID" value="MBD8061095.1"/>
    <property type="molecule type" value="Genomic_DNA"/>
</dbReference>
<comment type="caution">
    <text evidence="2">The sequence shown here is derived from an EMBL/GenBank/DDBJ whole genome shotgun (WGS) entry which is preliminary data.</text>
</comment>
<organism evidence="2 3">
    <name type="scientific">Oceanitalea stevensii</name>
    <dbReference type="NCBI Taxonomy" id="2763072"/>
    <lineage>
        <taxon>Bacteria</taxon>
        <taxon>Bacillati</taxon>
        <taxon>Actinomycetota</taxon>
        <taxon>Actinomycetes</taxon>
        <taxon>Micrococcales</taxon>
        <taxon>Bogoriellaceae</taxon>
        <taxon>Georgenia</taxon>
    </lineage>
</organism>
<dbReference type="Pfam" id="PF13649">
    <property type="entry name" value="Methyltransf_25"/>
    <property type="match status" value="1"/>
</dbReference>
<dbReference type="InterPro" id="IPR029063">
    <property type="entry name" value="SAM-dependent_MTases_sf"/>
</dbReference>
<dbReference type="InterPro" id="IPR041698">
    <property type="entry name" value="Methyltransf_25"/>
</dbReference>
<dbReference type="Gene3D" id="3.40.50.150">
    <property type="entry name" value="Vaccinia Virus protein VP39"/>
    <property type="match status" value="1"/>
</dbReference>
<feature type="domain" description="Methyltransferase" evidence="1">
    <location>
        <begin position="22"/>
        <end position="119"/>
    </location>
</feature>